<reference evidence="1" key="1">
    <citation type="journal article" date="2023" name="Mol. Phylogenet. Evol.">
        <title>Genome-scale phylogeny and comparative genomics of the fungal order Sordariales.</title>
        <authorList>
            <person name="Hensen N."/>
            <person name="Bonometti L."/>
            <person name="Westerberg I."/>
            <person name="Brannstrom I.O."/>
            <person name="Guillou S."/>
            <person name="Cros-Aarteil S."/>
            <person name="Calhoun S."/>
            <person name="Haridas S."/>
            <person name="Kuo A."/>
            <person name="Mondo S."/>
            <person name="Pangilinan J."/>
            <person name="Riley R."/>
            <person name="LaButti K."/>
            <person name="Andreopoulos B."/>
            <person name="Lipzen A."/>
            <person name="Chen C."/>
            <person name="Yan M."/>
            <person name="Daum C."/>
            <person name="Ng V."/>
            <person name="Clum A."/>
            <person name="Steindorff A."/>
            <person name="Ohm R.A."/>
            <person name="Martin F."/>
            <person name="Silar P."/>
            <person name="Natvig D.O."/>
            <person name="Lalanne C."/>
            <person name="Gautier V."/>
            <person name="Ament-Velasquez S.L."/>
            <person name="Kruys A."/>
            <person name="Hutchinson M.I."/>
            <person name="Powell A.J."/>
            <person name="Barry K."/>
            <person name="Miller A.N."/>
            <person name="Grigoriev I.V."/>
            <person name="Debuchy R."/>
            <person name="Gladieux P."/>
            <person name="Hiltunen Thoren M."/>
            <person name="Johannesson H."/>
        </authorList>
    </citation>
    <scope>NUCLEOTIDE SEQUENCE</scope>
    <source>
        <strain evidence="1">CBS 168.71</strain>
    </source>
</reference>
<evidence type="ECO:0000313" key="1">
    <source>
        <dbReference type="EMBL" id="KAK3291671.1"/>
    </source>
</evidence>
<dbReference type="GeneID" id="87837898"/>
<comment type="caution">
    <text evidence="1">The sequence shown here is derived from an EMBL/GenBank/DDBJ whole genome shotgun (WGS) entry which is preliminary data.</text>
</comment>
<dbReference type="EMBL" id="JAUEPN010000009">
    <property type="protein sequence ID" value="KAK3291671.1"/>
    <property type="molecule type" value="Genomic_DNA"/>
</dbReference>
<organism evidence="1 2">
    <name type="scientific">Chaetomium fimeti</name>
    <dbReference type="NCBI Taxonomy" id="1854472"/>
    <lineage>
        <taxon>Eukaryota</taxon>
        <taxon>Fungi</taxon>
        <taxon>Dikarya</taxon>
        <taxon>Ascomycota</taxon>
        <taxon>Pezizomycotina</taxon>
        <taxon>Sordariomycetes</taxon>
        <taxon>Sordariomycetidae</taxon>
        <taxon>Sordariales</taxon>
        <taxon>Chaetomiaceae</taxon>
        <taxon>Chaetomium</taxon>
    </lineage>
</organism>
<gene>
    <name evidence="1" type="ORF">B0H64DRAFT_330625</name>
</gene>
<dbReference type="Proteomes" id="UP001278766">
    <property type="component" value="Unassembled WGS sequence"/>
</dbReference>
<dbReference type="RefSeq" id="XP_062655185.1">
    <property type="nucleotide sequence ID" value="XM_062800950.1"/>
</dbReference>
<proteinExistence type="predicted"/>
<keyword evidence="2" id="KW-1185">Reference proteome</keyword>
<evidence type="ECO:0000313" key="2">
    <source>
        <dbReference type="Proteomes" id="UP001278766"/>
    </source>
</evidence>
<sequence length="344" mass="40053">MTEARSVIKVPVSGLPERHHDVFEHAVRNVLSTETARTTYAQIIDGFPIASVAQDKRWYDIDYEHPVFKSNHDQLCPGAWEKMEEFHASFDIDVLSMDERVSRPIDLTPGPSLYGIRWIQTTNNINTVIQLLHAYSAESVGSRAFQLRLIEMVAVAVHQLAVMLHKLGDLKQHDEWKSWKPPNRYIGPDYSPDPKPYPTLFVHCHFRAYPQYPDGVADMVGYWAENRILGGVVLFDRGESGNQCREVFFHSDRKNVTDRIYALTEEQKQNLSAFFAHTSNQQSSLLPIVGDSRNRVRVNHEDAVFMFHVYRDRWEREVLDYRQYPRRCKEIALDYPEMEDDNRN</sequence>
<reference evidence="1" key="2">
    <citation type="submission" date="2023-06" db="EMBL/GenBank/DDBJ databases">
        <authorList>
            <consortium name="Lawrence Berkeley National Laboratory"/>
            <person name="Haridas S."/>
            <person name="Hensen N."/>
            <person name="Bonometti L."/>
            <person name="Westerberg I."/>
            <person name="Brannstrom I.O."/>
            <person name="Guillou S."/>
            <person name="Cros-Aarteil S."/>
            <person name="Calhoun S."/>
            <person name="Kuo A."/>
            <person name="Mondo S."/>
            <person name="Pangilinan J."/>
            <person name="Riley R."/>
            <person name="Labutti K."/>
            <person name="Andreopoulos B."/>
            <person name="Lipzen A."/>
            <person name="Chen C."/>
            <person name="Yanf M."/>
            <person name="Daum C."/>
            <person name="Ng V."/>
            <person name="Clum A."/>
            <person name="Steindorff A."/>
            <person name="Ohm R."/>
            <person name="Martin F."/>
            <person name="Silar P."/>
            <person name="Natvig D."/>
            <person name="Lalanne C."/>
            <person name="Gautier V."/>
            <person name="Ament-Velasquez S.L."/>
            <person name="Kruys A."/>
            <person name="Hutchinson M.I."/>
            <person name="Powell A.J."/>
            <person name="Barry K."/>
            <person name="Miller A.N."/>
            <person name="Grigoriev I.V."/>
            <person name="Debuchy R."/>
            <person name="Gladieux P."/>
            <person name="Thoren M.H."/>
            <person name="Johannesson H."/>
        </authorList>
    </citation>
    <scope>NUCLEOTIDE SEQUENCE</scope>
    <source>
        <strain evidence="1">CBS 168.71</strain>
    </source>
</reference>
<dbReference type="AlphaFoldDB" id="A0AAE0H885"/>
<accession>A0AAE0H885</accession>
<protein>
    <submittedName>
        <fullName evidence="1">Uncharacterized protein</fullName>
    </submittedName>
</protein>
<name>A0AAE0H885_9PEZI</name>